<name>A0A0F5L938_9HYPH</name>
<evidence type="ECO:0000313" key="3">
    <source>
        <dbReference type="EMBL" id="KKB78122.1"/>
    </source>
</evidence>
<keyword evidence="1" id="KW-0233">DNA recombination</keyword>
<sequence length="182" mass="19995">MAYQAADRITHSVARLGYYRRLAIAEMIYGSGLSSRDLVDLKSSDLESASVASGYFALRNADGVRLVPITTRALEAVTTWRQVAEGAGIDTSDWLFPSLKSPSQLLLKDITRAIRDFGNDTDVFEKDQLNASTLRWAFANHLISNGADIRIVAYAMDLKDLRAMKQFTSGSPDFGDGELPAQ</sequence>
<feature type="domain" description="Tyr recombinase" evidence="2">
    <location>
        <begin position="1"/>
        <end position="180"/>
    </location>
</feature>
<dbReference type="EMBL" id="LAJG01000023">
    <property type="protein sequence ID" value="KKB78122.1"/>
    <property type="molecule type" value="Genomic_DNA"/>
</dbReference>
<keyword evidence="4" id="KW-1185">Reference proteome</keyword>
<protein>
    <recommendedName>
        <fullName evidence="2">Tyr recombinase domain-containing protein</fullName>
    </recommendedName>
</protein>
<dbReference type="STRING" id="361041.VW35_13580"/>
<dbReference type="Gene3D" id="1.10.443.10">
    <property type="entry name" value="Intergrase catalytic core"/>
    <property type="match status" value="1"/>
</dbReference>
<dbReference type="Pfam" id="PF00589">
    <property type="entry name" value="Phage_integrase"/>
    <property type="match status" value="1"/>
</dbReference>
<dbReference type="InterPro" id="IPR013762">
    <property type="entry name" value="Integrase-like_cat_sf"/>
</dbReference>
<dbReference type="InterPro" id="IPR011010">
    <property type="entry name" value="DNA_brk_join_enz"/>
</dbReference>
<accession>A0A0F5L938</accession>
<dbReference type="GO" id="GO:0006310">
    <property type="term" value="P:DNA recombination"/>
    <property type="evidence" value="ECO:0007669"/>
    <property type="project" value="UniProtKB-KW"/>
</dbReference>
<evidence type="ECO:0000259" key="2">
    <source>
        <dbReference type="PROSITE" id="PS51898"/>
    </source>
</evidence>
<proteinExistence type="predicted"/>
<dbReference type="AlphaFoldDB" id="A0A0F5L938"/>
<dbReference type="GO" id="GO:0003677">
    <property type="term" value="F:DNA binding"/>
    <property type="evidence" value="ECO:0007669"/>
    <property type="project" value="InterPro"/>
</dbReference>
<dbReference type="PROSITE" id="PS51898">
    <property type="entry name" value="TYR_RECOMBINASE"/>
    <property type="match status" value="1"/>
</dbReference>
<dbReference type="Proteomes" id="UP000033514">
    <property type="component" value="Unassembled WGS sequence"/>
</dbReference>
<evidence type="ECO:0000313" key="4">
    <source>
        <dbReference type="Proteomes" id="UP000033514"/>
    </source>
</evidence>
<evidence type="ECO:0000256" key="1">
    <source>
        <dbReference type="ARBA" id="ARBA00023172"/>
    </source>
</evidence>
<reference evidence="3 4" key="1">
    <citation type="submission" date="2015-03" db="EMBL/GenBank/DDBJ databases">
        <authorList>
            <person name="Hassan Y.I."/>
            <person name="Lepp D."/>
            <person name="Zhou T."/>
        </authorList>
    </citation>
    <scope>NUCLEOTIDE SEQUENCE [LARGE SCALE GENOMIC DNA]</scope>
    <source>
        <strain evidence="3 4">GH2-10</strain>
    </source>
</reference>
<dbReference type="SUPFAM" id="SSF56349">
    <property type="entry name" value="DNA breaking-rejoining enzymes"/>
    <property type="match status" value="1"/>
</dbReference>
<dbReference type="GO" id="GO:0015074">
    <property type="term" value="P:DNA integration"/>
    <property type="evidence" value="ECO:0007669"/>
    <property type="project" value="InterPro"/>
</dbReference>
<comment type="caution">
    <text evidence="3">The sequence shown here is derived from an EMBL/GenBank/DDBJ whole genome shotgun (WGS) entry which is preliminary data.</text>
</comment>
<gene>
    <name evidence="3" type="ORF">VW35_13580</name>
</gene>
<dbReference type="InterPro" id="IPR002104">
    <property type="entry name" value="Integrase_catalytic"/>
</dbReference>
<organism evidence="3 4">
    <name type="scientific">Devosia soli</name>
    <dbReference type="NCBI Taxonomy" id="361041"/>
    <lineage>
        <taxon>Bacteria</taxon>
        <taxon>Pseudomonadati</taxon>
        <taxon>Pseudomonadota</taxon>
        <taxon>Alphaproteobacteria</taxon>
        <taxon>Hyphomicrobiales</taxon>
        <taxon>Devosiaceae</taxon>
        <taxon>Devosia</taxon>
    </lineage>
</organism>